<dbReference type="AlphaFoldDB" id="A0A085G162"/>
<dbReference type="InterPro" id="IPR011256">
    <property type="entry name" value="Reg_factor_effector_dom_sf"/>
</dbReference>
<keyword evidence="3" id="KW-0804">Transcription</keyword>
<dbReference type="PANTHER" id="PTHR47504">
    <property type="entry name" value="RIGHT ORIGIN-BINDING PROTEIN"/>
    <property type="match status" value="1"/>
</dbReference>
<keyword evidence="6" id="KW-1185">Reference proteome</keyword>
<keyword evidence="2" id="KW-0238">DNA-binding</keyword>
<dbReference type="SUPFAM" id="SSF46689">
    <property type="entry name" value="Homeodomain-like"/>
    <property type="match status" value="2"/>
</dbReference>
<evidence type="ECO:0000256" key="2">
    <source>
        <dbReference type="ARBA" id="ARBA00023125"/>
    </source>
</evidence>
<evidence type="ECO:0000313" key="6">
    <source>
        <dbReference type="Proteomes" id="UP000028640"/>
    </source>
</evidence>
<dbReference type="STRING" id="910964.GEAM_4308"/>
<dbReference type="Proteomes" id="UP000028640">
    <property type="component" value="Unassembled WGS sequence"/>
</dbReference>
<evidence type="ECO:0000259" key="4">
    <source>
        <dbReference type="PROSITE" id="PS01124"/>
    </source>
</evidence>
<dbReference type="PROSITE" id="PS01124">
    <property type="entry name" value="HTH_ARAC_FAMILY_2"/>
    <property type="match status" value="1"/>
</dbReference>
<dbReference type="GO" id="GO:0043565">
    <property type="term" value="F:sequence-specific DNA binding"/>
    <property type="evidence" value="ECO:0007669"/>
    <property type="project" value="InterPro"/>
</dbReference>
<dbReference type="GO" id="GO:0003700">
    <property type="term" value="F:DNA-binding transcription factor activity"/>
    <property type="evidence" value="ECO:0007669"/>
    <property type="project" value="InterPro"/>
</dbReference>
<sequence>MYNNEKPDFHDQLIKELLYWIEVNLNDRLTMERASKKTGYSPWYLQRLFKSKTGYALGKYIRDRRLTMAAIALRLTNMPILDISLYYSYDSQQTFTRSFKKNFAETPAVFRRNTEWNMGGITAPLLIDEFPAPSYEIIELPEMSFVGKTQRHSYPIEALFNPKNHVHRDAMHQYIKDPSCLDRAAWGLADCRASDEVESVMGMDMLYTVARELGEESREGDCDELVEQVVIPAGRYLKFDYTYELDRLNDYILYMYSVFLPTQDLQFRLGHDLEKYTRTASENGVTCEYYIPIA</sequence>
<dbReference type="RefSeq" id="WP_034795896.1">
    <property type="nucleotide sequence ID" value="NZ_JMPJ01000075.1"/>
</dbReference>
<gene>
    <name evidence="5" type="ORF">GEAM_4308</name>
</gene>
<dbReference type="InterPro" id="IPR018060">
    <property type="entry name" value="HTH_AraC"/>
</dbReference>
<dbReference type="Pfam" id="PF06445">
    <property type="entry name" value="GyrI-like"/>
    <property type="match status" value="1"/>
</dbReference>
<dbReference type="eggNOG" id="COG2207">
    <property type="taxonomic scope" value="Bacteria"/>
</dbReference>
<feature type="domain" description="HTH araC/xylS-type" evidence="4">
    <location>
        <begin position="15"/>
        <end position="113"/>
    </location>
</feature>
<evidence type="ECO:0000256" key="1">
    <source>
        <dbReference type="ARBA" id="ARBA00023015"/>
    </source>
</evidence>
<reference evidence="5 6" key="1">
    <citation type="submission" date="2014-05" db="EMBL/GenBank/DDBJ databases">
        <title>ATOL: Assembling a taxonomically balanced genome-scale reconstruction of the evolutionary history of the Enterobacteriaceae.</title>
        <authorList>
            <person name="Plunkett G.III."/>
            <person name="Neeno-Eckwall E.C."/>
            <person name="Glasner J.D."/>
            <person name="Perna N.T."/>
        </authorList>
    </citation>
    <scope>NUCLEOTIDE SEQUENCE [LARGE SCALE GENOMIC DNA]</scope>
    <source>
        <strain evidence="5 6">ATCC 33852</strain>
    </source>
</reference>
<keyword evidence="1" id="KW-0805">Transcription regulation</keyword>
<dbReference type="SUPFAM" id="SSF55136">
    <property type="entry name" value="Probable bacterial effector-binding domain"/>
    <property type="match status" value="1"/>
</dbReference>
<evidence type="ECO:0000313" key="5">
    <source>
        <dbReference type="EMBL" id="KFC77457.1"/>
    </source>
</evidence>
<name>A0A085G162_EWIA3</name>
<dbReference type="OrthoDB" id="282744at2"/>
<evidence type="ECO:0000256" key="3">
    <source>
        <dbReference type="ARBA" id="ARBA00023163"/>
    </source>
</evidence>
<dbReference type="SMART" id="SM00342">
    <property type="entry name" value="HTH_ARAC"/>
    <property type="match status" value="1"/>
</dbReference>
<dbReference type="InterPro" id="IPR029442">
    <property type="entry name" value="GyrI-like"/>
</dbReference>
<dbReference type="InterPro" id="IPR009057">
    <property type="entry name" value="Homeodomain-like_sf"/>
</dbReference>
<dbReference type="Gene3D" id="3.20.80.10">
    <property type="entry name" value="Regulatory factor, effector binding domain"/>
    <property type="match status" value="1"/>
</dbReference>
<dbReference type="InterPro" id="IPR010499">
    <property type="entry name" value="AraC_E-bd"/>
</dbReference>
<dbReference type="Pfam" id="PF12833">
    <property type="entry name" value="HTH_18"/>
    <property type="match status" value="1"/>
</dbReference>
<comment type="caution">
    <text evidence="5">The sequence shown here is derived from an EMBL/GenBank/DDBJ whole genome shotgun (WGS) entry which is preliminary data.</text>
</comment>
<dbReference type="GeneID" id="78382300"/>
<dbReference type="Gene3D" id="1.10.10.60">
    <property type="entry name" value="Homeodomain-like"/>
    <property type="match status" value="2"/>
</dbReference>
<dbReference type="EMBL" id="JMPJ01000075">
    <property type="protein sequence ID" value="KFC77457.1"/>
    <property type="molecule type" value="Genomic_DNA"/>
</dbReference>
<dbReference type="SMART" id="SM00871">
    <property type="entry name" value="AraC_E_bind"/>
    <property type="match status" value="1"/>
</dbReference>
<proteinExistence type="predicted"/>
<accession>A0A085G162</accession>
<dbReference type="InterPro" id="IPR050959">
    <property type="entry name" value="MarA-like"/>
</dbReference>
<protein>
    <submittedName>
        <fullName evidence="5">Right origin-binding protein</fullName>
    </submittedName>
</protein>
<organism evidence="5 6">
    <name type="scientific">Ewingella americana (strain ATCC 33852 / DSM 4580 / CCUG 14506 / JCM 5911 / LMG 7869 / NCTC 12157 / CDC 1468-78)</name>
    <dbReference type="NCBI Taxonomy" id="910964"/>
    <lineage>
        <taxon>Bacteria</taxon>
        <taxon>Pseudomonadati</taxon>
        <taxon>Pseudomonadota</taxon>
        <taxon>Gammaproteobacteria</taxon>
        <taxon>Enterobacterales</taxon>
        <taxon>Yersiniaceae</taxon>
        <taxon>Ewingella</taxon>
    </lineage>
</organism>
<dbReference type="PANTHER" id="PTHR47504:SF5">
    <property type="entry name" value="RIGHT ORIGIN-BINDING PROTEIN"/>
    <property type="match status" value="1"/>
</dbReference>